<reference evidence="1 2" key="1">
    <citation type="submission" date="2023-11" db="EMBL/GenBank/DDBJ databases">
        <title>Halocaridina rubra genome assembly.</title>
        <authorList>
            <person name="Smith C."/>
        </authorList>
    </citation>
    <scope>NUCLEOTIDE SEQUENCE [LARGE SCALE GENOMIC DNA]</scope>
    <source>
        <strain evidence="1">EP-1</strain>
        <tissue evidence="1">Whole</tissue>
    </source>
</reference>
<protein>
    <submittedName>
        <fullName evidence="1">Uncharacterized protein</fullName>
    </submittedName>
</protein>
<dbReference type="AlphaFoldDB" id="A0AAN8ZY45"/>
<sequence>MPKPLISYNRLILLRIGFCEFNKRQCYVSLFVSSSAVRLREHRSKGYLTRNSSWKVDNDTSTEKEITFHLAR</sequence>
<evidence type="ECO:0000313" key="2">
    <source>
        <dbReference type="Proteomes" id="UP001381693"/>
    </source>
</evidence>
<comment type="caution">
    <text evidence="1">The sequence shown here is derived from an EMBL/GenBank/DDBJ whole genome shotgun (WGS) entry which is preliminary data.</text>
</comment>
<gene>
    <name evidence="1" type="ORF">SK128_009696</name>
</gene>
<accession>A0AAN8ZY45</accession>
<evidence type="ECO:0000313" key="1">
    <source>
        <dbReference type="EMBL" id="KAK7072966.1"/>
    </source>
</evidence>
<proteinExistence type="predicted"/>
<keyword evidence="2" id="KW-1185">Reference proteome</keyword>
<dbReference type="EMBL" id="JAXCGZ010013287">
    <property type="protein sequence ID" value="KAK7072966.1"/>
    <property type="molecule type" value="Genomic_DNA"/>
</dbReference>
<dbReference type="Proteomes" id="UP001381693">
    <property type="component" value="Unassembled WGS sequence"/>
</dbReference>
<organism evidence="1 2">
    <name type="scientific">Halocaridina rubra</name>
    <name type="common">Hawaiian red shrimp</name>
    <dbReference type="NCBI Taxonomy" id="373956"/>
    <lineage>
        <taxon>Eukaryota</taxon>
        <taxon>Metazoa</taxon>
        <taxon>Ecdysozoa</taxon>
        <taxon>Arthropoda</taxon>
        <taxon>Crustacea</taxon>
        <taxon>Multicrustacea</taxon>
        <taxon>Malacostraca</taxon>
        <taxon>Eumalacostraca</taxon>
        <taxon>Eucarida</taxon>
        <taxon>Decapoda</taxon>
        <taxon>Pleocyemata</taxon>
        <taxon>Caridea</taxon>
        <taxon>Atyoidea</taxon>
        <taxon>Atyidae</taxon>
        <taxon>Halocaridina</taxon>
    </lineage>
</organism>
<name>A0AAN8ZY45_HALRR</name>